<keyword evidence="13" id="KW-0456">Lyase</keyword>
<evidence type="ECO:0000313" key="19">
    <source>
        <dbReference type="Proteomes" id="UP000617340"/>
    </source>
</evidence>
<evidence type="ECO:0000256" key="16">
    <source>
        <dbReference type="PIRSR" id="PIRSR633697-1"/>
    </source>
</evidence>
<feature type="active site" evidence="16">
    <location>
        <position position="98"/>
    </location>
</feature>
<protein>
    <submittedName>
        <fullName evidence="18">Uncharacterized protein</fullName>
    </submittedName>
</protein>
<dbReference type="GO" id="GO:0005764">
    <property type="term" value="C:lysosome"/>
    <property type="evidence" value="ECO:0007669"/>
    <property type="project" value="UniProtKB-SubCell"/>
</dbReference>
<evidence type="ECO:0000256" key="4">
    <source>
        <dbReference type="ARBA" id="ARBA00007469"/>
    </source>
</evidence>
<keyword evidence="9" id="KW-0256">Endoplasmic reticulum</keyword>
<dbReference type="InterPro" id="IPR001568">
    <property type="entry name" value="RNase_T2-like"/>
</dbReference>
<keyword evidence="8" id="KW-0378">Hydrolase</keyword>
<keyword evidence="19" id="KW-1185">Reference proteome</keyword>
<evidence type="ECO:0000313" key="18">
    <source>
        <dbReference type="EMBL" id="KAF7392049.1"/>
    </source>
</evidence>
<dbReference type="InterPro" id="IPR033130">
    <property type="entry name" value="RNase_T2_His_AS_2"/>
</dbReference>
<dbReference type="GO" id="GO:0016787">
    <property type="term" value="F:hydrolase activity"/>
    <property type="evidence" value="ECO:0007669"/>
    <property type="project" value="UniProtKB-KW"/>
</dbReference>
<keyword evidence="5" id="KW-0964">Secreted</keyword>
<dbReference type="GO" id="GO:0003723">
    <property type="term" value="F:RNA binding"/>
    <property type="evidence" value="ECO:0007669"/>
    <property type="project" value="InterPro"/>
</dbReference>
<evidence type="ECO:0000256" key="11">
    <source>
        <dbReference type="ARBA" id="ARBA00023180"/>
    </source>
</evidence>
<dbReference type="InterPro" id="IPR036430">
    <property type="entry name" value="RNase_T2-like_sf"/>
</dbReference>
<dbReference type="Pfam" id="PF00445">
    <property type="entry name" value="Ribonuclease_T2"/>
    <property type="match status" value="1"/>
</dbReference>
<keyword evidence="6" id="KW-0540">Nuclease</keyword>
<evidence type="ECO:0000256" key="7">
    <source>
        <dbReference type="ARBA" id="ARBA00022759"/>
    </source>
</evidence>
<dbReference type="Proteomes" id="UP000617340">
    <property type="component" value="Unassembled WGS sequence"/>
</dbReference>
<evidence type="ECO:0000256" key="12">
    <source>
        <dbReference type="ARBA" id="ARBA00023228"/>
    </source>
</evidence>
<evidence type="ECO:0000256" key="6">
    <source>
        <dbReference type="ARBA" id="ARBA00022722"/>
    </source>
</evidence>
<evidence type="ECO:0000256" key="3">
    <source>
        <dbReference type="ARBA" id="ARBA00004613"/>
    </source>
</evidence>
<keyword evidence="12" id="KW-0458">Lysosome</keyword>
<comment type="catalytic activity">
    <reaction evidence="15">
        <text>an adenylyl-uridine-RNA = a 3'-end 2',3'-cyclophospho-AMP-RNA + a 5'-end dephospho-uridine-RNA</text>
        <dbReference type="Rhea" id="RHEA:81383"/>
        <dbReference type="Rhea" id="RHEA-COMP:17356"/>
        <dbReference type="Rhea" id="RHEA-COMP:19675"/>
        <dbReference type="Rhea" id="RHEA-COMP:19676"/>
        <dbReference type="ChEBI" id="CHEBI:173224"/>
        <dbReference type="ChEBI" id="CHEBI:231879"/>
        <dbReference type="ChEBI" id="CHEBI:231881"/>
    </reaction>
    <physiologicalReaction direction="left-to-right" evidence="15">
        <dbReference type="Rhea" id="RHEA:81384"/>
    </physiologicalReaction>
</comment>
<dbReference type="EMBL" id="JACSDZ010000011">
    <property type="protein sequence ID" value="KAF7392049.1"/>
    <property type="molecule type" value="Genomic_DNA"/>
</dbReference>
<comment type="caution">
    <text evidence="18">The sequence shown here is derived from an EMBL/GenBank/DDBJ whole genome shotgun (WGS) entry which is preliminary data.</text>
</comment>
<evidence type="ECO:0000256" key="5">
    <source>
        <dbReference type="ARBA" id="ARBA00022525"/>
    </source>
</evidence>
<keyword evidence="10" id="KW-1015">Disulfide bond</keyword>
<dbReference type="PANTHER" id="PTHR11240:SF22">
    <property type="entry name" value="RIBONUCLEASE T2"/>
    <property type="match status" value="1"/>
</dbReference>
<dbReference type="InterPro" id="IPR033697">
    <property type="entry name" value="Ribonuclease_T2_eukaryotic"/>
</dbReference>
<comment type="subcellular location">
    <subcellularLocation>
        <location evidence="1">Endoplasmic reticulum lumen</location>
    </subcellularLocation>
    <subcellularLocation>
        <location evidence="2">Lysosome</location>
    </subcellularLocation>
    <subcellularLocation>
        <location evidence="3">Secreted</location>
    </subcellularLocation>
</comment>
<comment type="catalytic activity">
    <reaction evidence="14">
        <text>a guanylyl-uridine-RNA = a 3'-end 2',3'-cyclophospho-GMP-RNA + a 5'-end dephospho-uridine-RNA</text>
        <dbReference type="Rhea" id="RHEA:81323"/>
        <dbReference type="Rhea" id="RHEA-COMP:17356"/>
        <dbReference type="Rhea" id="RHEA-COMP:19658"/>
        <dbReference type="Rhea" id="RHEA-COMP:19659"/>
        <dbReference type="ChEBI" id="CHEBI:173224"/>
        <dbReference type="ChEBI" id="CHEBI:231849"/>
        <dbReference type="ChEBI" id="CHEBI:231850"/>
    </reaction>
</comment>
<evidence type="ECO:0000256" key="13">
    <source>
        <dbReference type="ARBA" id="ARBA00023239"/>
    </source>
</evidence>
<evidence type="ECO:0000256" key="9">
    <source>
        <dbReference type="ARBA" id="ARBA00022824"/>
    </source>
</evidence>
<dbReference type="PANTHER" id="PTHR11240">
    <property type="entry name" value="RIBONUCLEASE T2"/>
    <property type="match status" value="1"/>
</dbReference>
<feature type="active site" evidence="16">
    <location>
        <position position="151"/>
    </location>
</feature>
<accession>A0A834JPE8</accession>
<keyword evidence="7" id="KW-0255">Endonuclease</keyword>
<evidence type="ECO:0000256" key="14">
    <source>
        <dbReference type="ARBA" id="ARBA00051280"/>
    </source>
</evidence>
<dbReference type="FunFam" id="3.90.730.10:FF:000001">
    <property type="entry name" value="Ribonuclease T2"/>
    <property type="match status" value="1"/>
</dbReference>
<evidence type="ECO:0000256" key="2">
    <source>
        <dbReference type="ARBA" id="ARBA00004371"/>
    </source>
</evidence>
<gene>
    <name evidence="18" type="ORF">HZH68_011592</name>
</gene>
<comment type="similarity">
    <text evidence="4 17">Belongs to the RNase T2 family.</text>
</comment>
<feature type="active site" evidence="16">
    <location>
        <position position="155"/>
    </location>
</feature>
<organism evidence="18 19">
    <name type="scientific">Vespula germanica</name>
    <name type="common">German yellow jacket</name>
    <name type="synonym">Paravespula germanica</name>
    <dbReference type="NCBI Taxonomy" id="30212"/>
    <lineage>
        <taxon>Eukaryota</taxon>
        <taxon>Metazoa</taxon>
        <taxon>Ecdysozoa</taxon>
        <taxon>Arthropoda</taxon>
        <taxon>Hexapoda</taxon>
        <taxon>Insecta</taxon>
        <taxon>Pterygota</taxon>
        <taxon>Neoptera</taxon>
        <taxon>Endopterygota</taxon>
        <taxon>Hymenoptera</taxon>
        <taxon>Apocrita</taxon>
        <taxon>Aculeata</taxon>
        <taxon>Vespoidea</taxon>
        <taxon>Vespidae</taxon>
        <taxon>Vespinae</taxon>
        <taxon>Vespula</taxon>
    </lineage>
</organism>
<dbReference type="CDD" id="cd01061">
    <property type="entry name" value="RNase_T2_euk"/>
    <property type="match status" value="1"/>
</dbReference>
<dbReference type="GO" id="GO:0005788">
    <property type="term" value="C:endoplasmic reticulum lumen"/>
    <property type="evidence" value="ECO:0007669"/>
    <property type="project" value="UniProtKB-SubCell"/>
</dbReference>
<sequence>MSKSHDCKQLSPPSCPKKLSAASSMLRHKIITCLLVLFLFNHSFGRRRSKCQNKIEDPHYFDILIFTQHWPQTVCYLWKEKSESHACALPKDDEWSIHGIWPTKYHSEGPNFCNNSLPFNASTLKPIKNELETKWIDVQNEKDTYSLWRHEWNKHGTCAAVLPTLNSELKYFQKGLQLLDVYDMKNVLGKVNIVPGRSYSVQDILNGIKKIIGKTAEIVCAHNEEKEEEYIFEIRICFDKTLQLIDCDNISGYPATTCRDSTQVIYPGIVPSFYNVIQI</sequence>
<dbReference type="GO" id="GO:0005576">
    <property type="term" value="C:extracellular region"/>
    <property type="evidence" value="ECO:0007669"/>
    <property type="project" value="UniProtKB-SubCell"/>
</dbReference>
<evidence type="ECO:0000256" key="17">
    <source>
        <dbReference type="RuleBase" id="RU004328"/>
    </source>
</evidence>
<evidence type="ECO:0000256" key="15">
    <source>
        <dbReference type="ARBA" id="ARBA00052670"/>
    </source>
</evidence>
<reference evidence="18" key="1">
    <citation type="journal article" date="2020" name="G3 (Bethesda)">
        <title>High-Quality Assemblies for Three Invasive Social Wasps from the &lt;i&gt;Vespula&lt;/i&gt; Genus.</title>
        <authorList>
            <person name="Harrop T.W.R."/>
            <person name="Guhlin J."/>
            <person name="McLaughlin G.M."/>
            <person name="Permina E."/>
            <person name="Stockwell P."/>
            <person name="Gilligan J."/>
            <person name="Le Lec M.F."/>
            <person name="Gruber M.A.M."/>
            <person name="Quinn O."/>
            <person name="Lovegrove M."/>
            <person name="Duncan E.J."/>
            <person name="Remnant E.J."/>
            <person name="Van Eeckhoven J."/>
            <person name="Graham B."/>
            <person name="Knapp R.A."/>
            <person name="Langford K.W."/>
            <person name="Kronenberg Z."/>
            <person name="Press M.O."/>
            <person name="Eacker S.M."/>
            <person name="Wilson-Rankin E.E."/>
            <person name="Purcell J."/>
            <person name="Lester P.J."/>
            <person name="Dearden P.K."/>
        </authorList>
    </citation>
    <scope>NUCLEOTIDE SEQUENCE</scope>
    <source>
        <strain evidence="18">Linc-1</strain>
    </source>
</reference>
<keyword evidence="11" id="KW-0325">Glycoprotein</keyword>
<dbReference type="PROSITE" id="PS00531">
    <property type="entry name" value="RNASE_T2_2"/>
    <property type="match status" value="1"/>
</dbReference>
<evidence type="ECO:0000256" key="1">
    <source>
        <dbReference type="ARBA" id="ARBA00004319"/>
    </source>
</evidence>
<proteinExistence type="inferred from homology"/>
<evidence type="ECO:0000256" key="8">
    <source>
        <dbReference type="ARBA" id="ARBA00022801"/>
    </source>
</evidence>
<dbReference type="AlphaFoldDB" id="A0A834JPE8"/>
<dbReference type="SUPFAM" id="SSF55895">
    <property type="entry name" value="Ribonuclease Rh-like"/>
    <property type="match status" value="1"/>
</dbReference>
<dbReference type="GO" id="GO:0033897">
    <property type="term" value="F:ribonuclease T2 activity"/>
    <property type="evidence" value="ECO:0007669"/>
    <property type="project" value="InterPro"/>
</dbReference>
<dbReference type="Gene3D" id="3.90.730.10">
    <property type="entry name" value="Ribonuclease T2-like"/>
    <property type="match status" value="1"/>
</dbReference>
<dbReference type="GO" id="GO:0006401">
    <property type="term" value="P:RNA catabolic process"/>
    <property type="evidence" value="ECO:0007669"/>
    <property type="project" value="TreeGrafter"/>
</dbReference>
<evidence type="ECO:0000256" key="10">
    <source>
        <dbReference type="ARBA" id="ARBA00023157"/>
    </source>
</evidence>
<name>A0A834JPE8_VESGE</name>